<sequence length="135" mass="15229">MKTIDLACIIDDDQVYIFAIKRMIKLSNFCKSFMIYNNGAEALDNLKAIIDAGKNIPDVILLDINMPIMDGWQFLDEFIKIEASKLITVYMVSSSIDPVDINKAKTYENVSNYIVKPISIEMLNSIAEEINGTIL</sequence>
<accession>A0ABP8CEW2</accession>
<dbReference type="InterPro" id="IPR001789">
    <property type="entry name" value="Sig_transdc_resp-reg_receiver"/>
</dbReference>
<dbReference type="SMART" id="SM00448">
    <property type="entry name" value="REC"/>
    <property type="match status" value="1"/>
</dbReference>
<dbReference type="Gene3D" id="3.40.50.2300">
    <property type="match status" value="1"/>
</dbReference>
<keyword evidence="4" id="KW-1185">Reference proteome</keyword>
<organism evidence="3 4">
    <name type="scientific">Postechiella marina</name>
    <dbReference type="NCBI Taxonomy" id="943941"/>
    <lineage>
        <taxon>Bacteria</taxon>
        <taxon>Pseudomonadati</taxon>
        <taxon>Bacteroidota</taxon>
        <taxon>Flavobacteriia</taxon>
        <taxon>Flavobacteriales</taxon>
        <taxon>Flavobacteriaceae</taxon>
        <taxon>Postechiella</taxon>
    </lineage>
</organism>
<reference evidence="4" key="1">
    <citation type="journal article" date="2019" name="Int. J. Syst. Evol. Microbiol.">
        <title>The Global Catalogue of Microorganisms (GCM) 10K type strain sequencing project: providing services to taxonomists for standard genome sequencing and annotation.</title>
        <authorList>
            <consortium name="The Broad Institute Genomics Platform"/>
            <consortium name="The Broad Institute Genome Sequencing Center for Infectious Disease"/>
            <person name="Wu L."/>
            <person name="Ma J."/>
        </authorList>
    </citation>
    <scope>NUCLEOTIDE SEQUENCE [LARGE SCALE GENOMIC DNA]</scope>
    <source>
        <strain evidence="4">JCM 17630</strain>
    </source>
</reference>
<proteinExistence type="predicted"/>
<dbReference type="SUPFAM" id="SSF52172">
    <property type="entry name" value="CheY-like"/>
    <property type="match status" value="1"/>
</dbReference>
<dbReference type="PROSITE" id="PS50110">
    <property type="entry name" value="RESPONSE_REGULATORY"/>
    <property type="match status" value="1"/>
</dbReference>
<dbReference type="Proteomes" id="UP001501496">
    <property type="component" value="Unassembled WGS sequence"/>
</dbReference>
<evidence type="ECO:0000259" key="2">
    <source>
        <dbReference type="PROSITE" id="PS50110"/>
    </source>
</evidence>
<dbReference type="InterPro" id="IPR011006">
    <property type="entry name" value="CheY-like_superfamily"/>
</dbReference>
<evidence type="ECO:0000256" key="1">
    <source>
        <dbReference type="PROSITE-ProRule" id="PRU00169"/>
    </source>
</evidence>
<name>A0ABP8CEW2_9FLAO</name>
<comment type="caution">
    <text evidence="3">The sequence shown here is derived from an EMBL/GenBank/DDBJ whole genome shotgun (WGS) entry which is preliminary data.</text>
</comment>
<dbReference type="EMBL" id="BAABCA010000006">
    <property type="protein sequence ID" value="GAA4238450.1"/>
    <property type="molecule type" value="Genomic_DNA"/>
</dbReference>
<keyword evidence="1" id="KW-0597">Phosphoprotein</keyword>
<gene>
    <name evidence="3" type="ORF">GCM10022291_28960</name>
</gene>
<protein>
    <submittedName>
        <fullName evidence="3">Response regulator</fullName>
    </submittedName>
</protein>
<dbReference type="Pfam" id="PF00072">
    <property type="entry name" value="Response_reg"/>
    <property type="match status" value="1"/>
</dbReference>
<evidence type="ECO:0000313" key="4">
    <source>
        <dbReference type="Proteomes" id="UP001501496"/>
    </source>
</evidence>
<dbReference type="PANTHER" id="PTHR44520">
    <property type="entry name" value="RESPONSE REGULATOR RCP1-RELATED"/>
    <property type="match status" value="1"/>
</dbReference>
<dbReference type="InterPro" id="IPR052893">
    <property type="entry name" value="TCS_response_regulator"/>
</dbReference>
<feature type="domain" description="Response regulatory" evidence="2">
    <location>
        <begin position="6"/>
        <end position="131"/>
    </location>
</feature>
<dbReference type="RefSeq" id="WP_344789030.1">
    <property type="nucleotide sequence ID" value="NZ_BAABCA010000006.1"/>
</dbReference>
<dbReference type="PANTHER" id="PTHR44520:SF2">
    <property type="entry name" value="RESPONSE REGULATOR RCP1"/>
    <property type="match status" value="1"/>
</dbReference>
<feature type="modified residue" description="4-aspartylphosphate" evidence="1">
    <location>
        <position position="63"/>
    </location>
</feature>
<evidence type="ECO:0000313" key="3">
    <source>
        <dbReference type="EMBL" id="GAA4238450.1"/>
    </source>
</evidence>